<name>A0A1I7M637_9BURK</name>
<evidence type="ECO:0000259" key="4">
    <source>
        <dbReference type="PROSITE" id="PS50932"/>
    </source>
</evidence>
<gene>
    <name evidence="5" type="ORF">SAMN05216552_106313</name>
</gene>
<dbReference type="InterPro" id="IPR046335">
    <property type="entry name" value="LacI/GalR-like_sensor"/>
</dbReference>
<dbReference type="PROSITE" id="PS50932">
    <property type="entry name" value="HTH_LACI_2"/>
    <property type="match status" value="1"/>
</dbReference>
<dbReference type="InterPro" id="IPR010982">
    <property type="entry name" value="Lambda_DNA-bd_dom_sf"/>
</dbReference>
<protein>
    <submittedName>
        <fullName evidence="5">Transcriptional regulator, LacI family</fullName>
    </submittedName>
</protein>
<evidence type="ECO:0000313" key="6">
    <source>
        <dbReference type="Proteomes" id="UP000199391"/>
    </source>
</evidence>
<dbReference type="Pfam" id="PF13377">
    <property type="entry name" value="Peripla_BP_3"/>
    <property type="match status" value="1"/>
</dbReference>
<reference evidence="6" key="1">
    <citation type="submission" date="2016-10" db="EMBL/GenBank/DDBJ databases">
        <authorList>
            <person name="Varghese N."/>
            <person name="Submissions S."/>
        </authorList>
    </citation>
    <scope>NUCLEOTIDE SEQUENCE [LARGE SCALE GENOMIC DNA]</scope>
    <source>
        <strain evidence="6">CGMCC 1.11014</strain>
    </source>
</reference>
<dbReference type="PANTHER" id="PTHR30146">
    <property type="entry name" value="LACI-RELATED TRANSCRIPTIONAL REPRESSOR"/>
    <property type="match status" value="1"/>
</dbReference>
<evidence type="ECO:0000256" key="1">
    <source>
        <dbReference type="ARBA" id="ARBA00023015"/>
    </source>
</evidence>
<keyword evidence="2" id="KW-0238">DNA-binding</keyword>
<dbReference type="RefSeq" id="WP_093561365.1">
    <property type="nucleotide sequence ID" value="NZ_FPBO01000063.1"/>
</dbReference>
<dbReference type="Gene3D" id="1.10.260.40">
    <property type="entry name" value="lambda repressor-like DNA-binding domains"/>
    <property type="match status" value="1"/>
</dbReference>
<dbReference type="CDD" id="cd01392">
    <property type="entry name" value="HTH_LacI"/>
    <property type="match status" value="1"/>
</dbReference>
<dbReference type="InterPro" id="IPR028082">
    <property type="entry name" value="Peripla_BP_I"/>
</dbReference>
<keyword evidence="1" id="KW-0805">Transcription regulation</keyword>
<dbReference type="EMBL" id="FPBO01000063">
    <property type="protein sequence ID" value="SFV17376.1"/>
    <property type="molecule type" value="Genomic_DNA"/>
</dbReference>
<evidence type="ECO:0000256" key="3">
    <source>
        <dbReference type="ARBA" id="ARBA00023163"/>
    </source>
</evidence>
<dbReference type="InterPro" id="IPR000843">
    <property type="entry name" value="HTH_LacI"/>
</dbReference>
<dbReference type="OrthoDB" id="9805642at2"/>
<keyword evidence="3" id="KW-0804">Transcription</keyword>
<evidence type="ECO:0000256" key="2">
    <source>
        <dbReference type="ARBA" id="ARBA00023125"/>
    </source>
</evidence>
<dbReference type="SUPFAM" id="SSF47413">
    <property type="entry name" value="lambda repressor-like DNA-binding domains"/>
    <property type="match status" value="1"/>
</dbReference>
<dbReference type="STRING" id="1035707.SAMN05216552_106313"/>
<organism evidence="5 6">
    <name type="scientific">Pseudoduganella namucuonensis</name>
    <dbReference type="NCBI Taxonomy" id="1035707"/>
    <lineage>
        <taxon>Bacteria</taxon>
        <taxon>Pseudomonadati</taxon>
        <taxon>Pseudomonadota</taxon>
        <taxon>Betaproteobacteria</taxon>
        <taxon>Burkholderiales</taxon>
        <taxon>Oxalobacteraceae</taxon>
        <taxon>Telluria group</taxon>
        <taxon>Pseudoduganella</taxon>
    </lineage>
</organism>
<dbReference type="PROSITE" id="PS00356">
    <property type="entry name" value="HTH_LACI_1"/>
    <property type="match status" value="1"/>
</dbReference>
<dbReference type="AlphaFoldDB" id="A0A1I7M637"/>
<dbReference type="GO" id="GO:0003700">
    <property type="term" value="F:DNA-binding transcription factor activity"/>
    <property type="evidence" value="ECO:0007669"/>
    <property type="project" value="TreeGrafter"/>
</dbReference>
<accession>A0A1I7M637</accession>
<dbReference type="GO" id="GO:0000976">
    <property type="term" value="F:transcription cis-regulatory region binding"/>
    <property type="evidence" value="ECO:0007669"/>
    <property type="project" value="TreeGrafter"/>
</dbReference>
<dbReference type="Gene3D" id="3.40.50.2300">
    <property type="match status" value="2"/>
</dbReference>
<dbReference type="SUPFAM" id="SSF53822">
    <property type="entry name" value="Periplasmic binding protein-like I"/>
    <property type="match status" value="1"/>
</dbReference>
<feature type="domain" description="HTH lacI-type" evidence="4">
    <location>
        <begin position="6"/>
        <end position="60"/>
    </location>
</feature>
<proteinExistence type="predicted"/>
<keyword evidence="6" id="KW-1185">Reference proteome</keyword>
<evidence type="ECO:0000313" key="5">
    <source>
        <dbReference type="EMBL" id="SFV17376.1"/>
    </source>
</evidence>
<dbReference type="CDD" id="cd06267">
    <property type="entry name" value="PBP1_LacI_sugar_binding-like"/>
    <property type="match status" value="1"/>
</dbReference>
<dbReference type="PANTHER" id="PTHR30146:SF109">
    <property type="entry name" value="HTH-TYPE TRANSCRIPTIONAL REGULATOR GALS"/>
    <property type="match status" value="1"/>
</dbReference>
<dbReference type="SMART" id="SM00354">
    <property type="entry name" value="HTH_LACI"/>
    <property type="match status" value="1"/>
</dbReference>
<dbReference type="Proteomes" id="UP000199391">
    <property type="component" value="Unassembled WGS sequence"/>
</dbReference>
<sequence>MSNATATLNDVAGKAGVSVMTASRALSGEGYVAQKTREKVVAAAEELGYTPNLSAKMMKGSRTNVVGVLLNDLNSSVINAVVGAISTAVRKAGMDMIIYNAVEDLGSPGSKGANRMLQGLCDGLLLVMPKVREGHIEALERSKLPIVLINYCRTETSLPVVRGDNYFGAREAVRHLVALGHRRIAFITGSAYSGQSGERQRGYNDALNEAGIAPDAQLVVQGDFGQLSGFEAGQKLLGLGQPPTAIFAANDEMAFGVMDAARANGKRIPQDVSIIGFDDIPAAAHVHPPLTTIRQPLQQISDMAVQELLRRIAASPEQRSRTDFPSELVIRESCGPAPLPVAKPGRRRAPTGN</sequence>
<dbReference type="Pfam" id="PF00356">
    <property type="entry name" value="LacI"/>
    <property type="match status" value="1"/>
</dbReference>